<gene>
    <name evidence="4" type="ORF">GCM10017600_22630</name>
</gene>
<dbReference type="SUPFAM" id="SSF141066">
    <property type="entry name" value="ICP-like"/>
    <property type="match status" value="1"/>
</dbReference>
<dbReference type="Pfam" id="PF09394">
    <property type="entry name" value="Inhibitor_I42"/>
    <property type="match status" value="1"/>
</dbReference>
<protein>
    <recommendedName>
        <fullName evidence="3">Proteinase inhibitor I42 chagasin domain-containing protein</fullName>
    </recommendedName>
</protein>
<dbReference type="Gene3D" id="2.60.40.2020">
    <property type="match status" value="1"/>
</dbReference>
<accession>A0A9W6I0B9</accession>
<evidence type="ECO:0000313" key="4">
    <source>
        <dbReference type="EMBL" id="GLK08858.1"/>
    </source>
</evidence>
<evidence type="ECO:0000259" key="3">
    <source>
        <dbReference type="Pfam" id="PF09394"/>
    </source>
</evidence>
<keyword evidence="2" id="KW-0789">Thiol protease inhibitor</keyword>
<evidence type="ECO:0000256" key="1">
    <source>
        <dbReference type="ARBA" id="ARBA00022690"/>
    </source>
</evidence>
<evidence type="ECO:0000256" key="2">
    <source>
        <dbReference type="ARBA" id="ARBA00022704"/>
    </source>
</evidence>
<feature type="domain" description="Proteinase inhibitor I42 chagasin" evidence="3">
    <location>
        <begin position="53"/>
        <end position="120"/>
    </location>
</feature>
<dbReference type="EMBL" id="BSEV01000003">
    <property type="protein sequence ID" value="GLK08858.1"/>
    <property type="molecule type" value="Genomic_DNA"/>
</dbReference>
<dbReference type="AlphaFoldDB" id="A0A9W6I0B9"/>
<dbReference type="InterPro" id="IPR036331">
    <property type="entry name" value="Chagasin-like_sf"/>
</dbReference>
<evidence type="ECO:0000313" key="5">
    <source>
        <dbReference type="Proteomes" id="UP001143474"/>
    </source>
</evidence>
<reference evidence="4" key="2">
    <citation type="submission" date="2023-01" db="EMBL/GenBank/DDBJ databases">
        <authorList>
            <person name="Sun Q."/>
            <person name="Evtushenko L."/>
        </authorList>
    </citation>
    <scope>NUCLEOTIDE SEQUENCE</scope>
    <source>
        <strain evidence="4">VKM Ac-2007</strain>
    </source>
</reference>
<dbReference type="GO" id="GO:0004869">
    <property type="term" value="F:cysteine-type endopeptidase inhibitor activity"/>
    <property type="evidence" value="ECO:0007669"/>
    <property type="project" value="UniProtKB-KW"/>
</dbReference>
<name>A0A9W6I0B9_9ACTN</name>
<keyword evidence="5" id="KW-1185">Reference proteome</keyword>
<sequence>MLATLACVIYRTWAVALLLVALVTGCGPGGAVSDFGTVVHGGVGKTVDVPLTPGRRFSLAVEENRSAGEGWRLAALPDVKVASFISEEYRAGDGGGGVRYFVFNAKYPGTTTVTLIACERCADGRTPAGGQGGNETGKAVFRITVA</sequence>
<reference evidence="4" key="1">
    <citation type="journal article" date="2014" name="Int. J. Syst. Evol. Microbiol.">
        <title>Complete genome sequence of Corynebacterium casei LMG S-19264T (=DSM 44701T), isolated from a smear-ripened cheese.</title>
        <authorList>
            <consortium name="US DOE Joint Genome Institute (JGI-PGF)"/>
            <person name="Walter F."/>
            <person name="Albersmeier A."/>
            <person name="Kalinowski J."/>
            <person name="Ruckert C."/>
        </authorList>
    </citation>
    <scope>NUCLEOTIDE SEQUENCE</scope>
    <source>
        <strain evidence="4">VKM Ac-2007</strain>
    </source>
</reference>
<dbReference type="Proteomes" id="UP001143474">
    <property type="component" value="Unassembled WGS sequence"/>
</dbReference>
<keyword evidence="1" id="KW-0646">Protease inhibitor</keyword>
<comment type="caution">
    <text evidence="4">The sequence shown here is derived from an EMBL/GenBank/DDBJ whole genome shotgun (WGS) entry which is preliminary data.</text>
</comment>
<organism evidence="4 5">
    <name type="scientific">Streptosporangium carneum</name>
    <dbReference type="NCBI Taxonomy" id="47481"/>
    <lineage>
        <taxon>Bacteria</taxon>
        <taxon>Bacillati</taxon>
        <taxon>Actinomycetota</taxon>
        <taxon>Actinomycetes</taxon>
        <taxon>Streptosporangiales</taxon>
        <taxon>Streptosporangiaceae</taxon>
        <taxon>Streptosporangium</taxon>
    </lineage>
</organism>
<dbReference type="InterPro" id="IPR018990">
    <property type="entry name" value="Prot_inh_I42_chagasin"/>
</dbReference>
<proteinExistence type="predicted"/>